<gene>
    <name evidence="1" type="ORF">FA046_03385</name>
</gene>
<dbReference type="RefSeq" id="WP_136824938.1">
    <property type="nucleotide sequence ID" value="NZ_SWBP01000001.1"/>
</dbReference>
<keyword evidence="1" id="KW-0418">Kinase</keyword>
<name>A0A4U1C5U3_9SPHI</name>
<keyword evidence="1" id="KW-0808">Transferase</keyword>
<accession>A0A4U1C5U3</accession>
<proteinExistence type="predicted"/>
<dbReference type="OrthoDB" id="9763949at2"/>
<sequence length="395" mass="43269">MNRSILKLNEIAVKKERLIIGLMSGTSLDGLDIALIKIKGFGKHTFITLLAYETVSYGEEIKKAIKSICFVKAVDLERVCLLNKEIATLHAELINAFLLKHQYKAADIDLIASHGQTIYHAPARLREPDQIGNATFQIGDGDQIAVKTGIITLSDFRQKNVAQGEEGAPLALYGDYLLFNNIAENRILLNIGGIANFTVLAKGSNFIDIISTDVGPGNTIMDQFVQANFENKFFDDDAQIASKGVFNQSLVNELMKHPFFEQDFPKTTGPELFNLLYLKNAMATLGLTALTLEDSLATLNRFTALCIANGVKKYFSENHQPVVYLSGGGAHNPLLVKNLEELIPFAVFKDTSALGINPDAKEAILFALLANETVAGDYAVFSEETKSMGKVSFPN</sequence>
<dbReference type="EMBL" id="SWBP01000001">
    <property type="protein sequence ID" value="TKC00732.1"/>
    <property type="molecule type" value="Genomic_DNA"/>
</dbReference>
<evidence type="ECO:0000313" key="1">
    <source>
        <dbReference type="EMBL" id="TKC00732.1"/>
    </source>
</evidence>
<reference evidence="1 2" key="1">
    <citation type="submission" date="2019-04" db="EMBL/GenBank/DDBJ databases">
        <title>Pedobacter sp. AR-3-17 sp. nov., isolated from Arctic soil.</title>
        <authorList>
            <person name="Dahal R.H."/>
            <person name="Kim D.-U."/>
        </authorList>
    </citation>
    <scope>NUCLEOTIDE SEQUENCE [LARGE SCALE GENOMIC DNA]</scope>
    <source>
        <strain evidence="1 2">AR-3-17</strain>
    </source>
</reference>
<organism evidence="1 2">
    <name type="scientific">Pedobacter cryophilus</name>
    <dbReference type="NCBI Taxonomy" id="2571271"/>
    <lineage>
        <taxon>Bacteria</taxon>
        <taxon>Pseudomonadati</taxon>
        <taxon>Bacteroidota</taxon>
        <taxon>Sphingobacteriia</taxon>
        <taxon>Sphingobacteriales</taxon>
        <taxon>Sphingobacteriaceae</taxon>
        <taxon>Pedobacter</taxon>
    </lineage>
</organism>
<dbReference type="Proteomes" id="UP000308181">
    <property type="component" value="Unassembled WGS sequence"/>
</dbReference>
<dbReference type="SUPFAM" id="SSF53067">
    <property type="entry name" value="Actin-like ATPase domain"/>
    <property type="match status" value="1"/>
</dbReference>
<comment type="caution">
    <text evidence="1">The sequence shown here is derived from an EMBL/GenBank/DDBJ whole genome shotgun (WGS) entry which is preliminary data.</text>
</comment>
<dbReference type="GO" id="GO:0016301">
    <property type="term" value="F:kinase activity"/>
    <property type="evidence" value="ECO:0007669"/>
    <property type="project" value="UniProtKB-KW"/>
</dbReference>
<dbReference type="Gene3D" id="3.30.420.40">
    <property type="match status" value="2"/>
</dbReference>
<evidence type="ECO:0000313" key="2">
    <source>
        <dbReference type="Proteomes" id="UP000308181"/>
    </source>
</evidence>
<protein>
    <submittedName>
        <fullName evidence="1">Anhydro-N-acetylmuramic acid kinase</fullName>
    </submittedName>
</protein>
<dbReference type="AlphaFoldDB" id="A0A4U1C5U3"/>
<dbReference type="GO" id="GO:0005524">
    <property type="term" value="F:ATP binding"/>
    <property type="evidence" value="ECO:0007669"/>
    <property type="project" value="InterPro"/>
</dbReference>
<dbReference type="PANTHER" id="PTHR30605">
    <property type="entry name" value="ANHYDRO-N-ACETYLMURAMIC ACID KINASE"/>
    <property type="match status" value="1"/>
</dbReference>
<keyword evidence="2" id="KW-1185">Reference proteome</keyword>
<dbReference type="InterPro" id="IPR005338">
    <property type="entry name" value="Anhydro_N_Ac-Mur_kinase"/>
</dbReference>
<dbReference type="GO" id="GO:0009254">
    <property type="term" value="P:peptidoglycan turnover"/>
    <property type="evidence" value="ECO:0007669"/>
    <property type="project" value="InterPro"/>
</dbReference>
<dbReference type="InterPro" id="IPR043129">
    <property type="entry name" value="ATPase_NBD"/>
</dbReference>
<dbReference type="GO" id="GO:0006040">
    <property type="term" value="P:amino sugar metabolic process"/>
    <property type="evidence" value="ECO:0007669"/>
    <property type="project" value="InterPro"/>
</dbReference>
<dbReference type="PANTHER" id="PTHR30605:SF0">
    <property type="entry name" value="ANHYDRO-N-ACETYLMURAMIC ACID KINASE"/>
    <property type="match status" value="1"/>
</dbReference>
<dbReference type="GO" id="GO:0016773">
    <property type="term" value="F:phosphotransferase activity, alcohol group as acceptor"/>
    <property type="evidence" value="ECO:0007669"/>
    <property type="project" value="InterPro"/>
</dbReference>
<dbReference type="Pfam" id="PF03702">
    <property type="entry name" value="AnmK"/>
    <property type="match status" value="1"/>
</dbReference>